<proteinExistence type="predicted"/>
<evidence type="ECO:0008006" key="5">
    <source>
        <dbReference type="Google" id="ProtNLM"/>
    </source>
</evidence>
<comment type="caution">
    <text evidence="3">The sequence shown here is derived from an EMBL/GenBank/DDBJ whole genome shotgun (WGS) entry which is preliminary data.</text>
</comment>
<dbReference type="InterPro" id="IPR051242">
    <property type="entry name" value="WD-EF-hand_domain"/>
</dbReference>
<dbReference type="InterPro" id="IPR001680">
    <property type="entry name" value="WD40_rpt"/>
</dbReference>
<evidence type="ECO:0000256" key="1">
    <source>
        <dbReference type="ARBA" id="ARBA00022737"/>
    </source>
</evidence>
<evidence type="ECO:0000256" key="2">
    <source>
        <dbReference type="SAM" id="MobiDB-lite"/>
    </source>
</evidence>
<organism evidence="3 4">
    <name type="scientific">Pieris macdunnoughi</name>
    <dbReference type="NCBI Taxonomy" id="345717"/>
    <lineage>
        <taxon>Eukaryota</taxon>
        <taxon>Metazoa</taxon>
        <taxon>Ecdysozoa</taxon>
        <taxon>Arthropoda</taxon>
        <taxon>Hexapoda</taxon>
        <taxon>Insecta</taxon>
        <taxon>Pterygota</taxon>
        <taxon>Neoptera</taxon>
        <taxon>Endopterygota</taxon>
        <taxon>Lepidoptera</taxon>
        <taxon>Glossata</taxon>
        <taxon>Ditrysia</taxon>
        <taxon>Papilionoidea</taxon>
        <taxon>Pieridae</taxon>
        <taxon>Pierinae</taxon>
        <taxon>Pieris</taxon>
    </lineage>
</organism>
<dbReference type="AlphaFoldDB" id="A0A821MQA2"/>
<feature type="region of interest" description="Disordered" evidence="2">
    <location>
        <begin position="572"/>
        <end position="614"/>
    </location>
</feature>
<dbReference type="PANTHER" id="PTHR44324:SF3">
    <property type="entry name" value="WD REPEAT-CONTAINING PROTEIN 49-LIKE"/>
    <property type="match status" value="1"/>
</dbReference>
<dbReference type="InterPro" id="IPR036322">
    <property type="entry name" value="WD40_repeat_dom_sf"/>
</dbReference>
<accession>A0A821MQA2</accession>
<dbReference type="PANTHER" id="PTHR44324">
    <property type="entry name" value="WD40 REPEAT DOMAIN 95"/>
    <property type="match status" value="1"/>
</dbReference>
<protein>
    <recommendedName>
        <fullName evidence="5">WD repeat-containing protein on Y chromosome</fullName>
    </recommendedName>
</protein>
<dbReference type="OrthoDB" id="691673at2759"/>
<keyword evidence="4" id="KW-1185">Reference proteome</keyword>
<gene>
    <name evidence="3" type="ORF">PMACD_LOCUS1823</name>
</gene>
<dbReference type="Gene3D" id="2.130.10.10">
    <property type="entry name" value="YVTN repeat-like/Quinoprotein amine dehydrogenase"/>
    <property type="match status" value="1"/>
</dbReference>
<keyword evidence="1" id="KW-0677">Repeat</keyword>
<reference evidence="3" key="1">
    <citation type="submission" date="2021-02" db="EMBL/GenBank/DDBJ databases">
        <authorList>
            <person name="Steward A R."/>
        </authorList>
    </citation>
    <scope>NUCLEOTIDE SEQUENCE</scope>
</reference>
<feature type="compositionally biased region" description="Polar residues" evidence="2">
    <location>
        <begin position="596"/>
        <end position="606"/>
    </location>
</feature>
<evidence type="ECO:0000313" key="3">
    <source>
        <dbReference type="EMBL" id="CAF4770995.1"/>
    </source>
</evidence>
<evidence type="ECO:0000313" key="4">
    <source>
        <dbReference type="Proteomes" id="UP000663880"/>
    </source>
</evidence>
<dbReference type="EMBL" id="CAJOBZ010000003">
    <property type="protein sequence ID" value="CAF4770995.1"/>
    <property type="molecule type" value="Genomic_DNA"/>
</dbReference>
<sequence>MSIKSQKSLNEECADIFERSYSIKSVSEESLSSDDDDDYVSTELMKKLTPAVLGKLRKCFKRAREKKAKDLDKKVEDVMRAAAAEEGIEFAESVPIDTEHLYLNETGFVSALNNILGKPKYRPHTESLYRAIDRFHTGRVSWSQLVTRLVASGARATASRLDTWKPVKDAGALKFEHCKRETIVRLVSVETEDSFSYVVVSRGGRVGIYSGDLTLLKSYEVFYHRRGVRSRVKNCWITDAVFMSDVCCMAVSASDRSLTVYDVSGPAHAPLYCVTGMPNIPTCLAYCPMGEAESSELLVGTERGDLTTLRFLQPRVSLLHIKHPDTINYYFWMELTSPPHSTYCSTRTIRAHCRSVRGVTYARPDVAVSCSHHEIALRLTHLNGKLDDYEISVHRGVSCFHNVSALRLLATGSKDGLVRLWTYGQRVPFAKLTPGGAPVPVIDVMIVDFDKIVIAYYKNCMVHIWDLYEECLLQSIKLKFPFLGVLGKKVEFGTSCIHLGPPRRNNSKHISEGIDRSRRGSSVYEGSTGGLILLEPDSHEEIDKSAESERCEILITCNDYVYTLRMRDSDASPLRPAAGMAQGRRPSAWDLDMDTGSKTQSISLSPRSRHSPSETDIHLLQPHLHTTYDLDQLIANAGLEDILEKNFVLMRGLKHDLNKKLFEMESSVDKRKSAISVCAPYLSLPRYTLEALPTFSHLTQRYDHVKQYFPGPSVNVTPTASQSTTPRNKTINLFNTFK</sequence>
<dbReference type="Proteomes" id="UP000663880">
    <property type="component" value="Unassembled WGS sequence"/>
</dbReference>
<dbReference type="SMART" id="SM00320">
    <property type="entry name" value="WD40"/>
    <property type="match status" value="3"/>
</dbReference>
<dbReference type="SUPFAM" id="SSF50978">
    <property type="entry name" value="WD40 repeat-like"/>
    <property type="match status" value="1"/>
</dbReference>
<name>A0A821MQA2_9NEOP</name>
<dbReference type="InterPro" id="IPR015943">
    <property type="entry name" value="WD40/YVTN_repeat-like_dom_sf"/>
</dbReference>